<dbReference type="RefSeq" id="WP_193181947.1">
    <property type="nucleotide sequence ID" value="NZ_JACVXA010000022.1"/>
</dbReference>
<name>A0A8J6YSL9_9RHOB</name>
<keyword evidence="4" id="KW-1185">Reference proteome</keyword>
<dbReference type="AlphaFoldDB" id="A0A8J6YSL9"/>
<dbReference type="InterPro" id="IPR000587">
    <property type="entry name" value="Creatinase_N"/>
</dbReference>
<dbReference type="Gene3D" id="3.90.230.10">
    <property type="entry name" value="Creatinase/methionine aminopeptidase superfamily"/>
    <property type="match status" value="1"/>
</dbReference>
<dbReference type="Pfam" id="PF00557">
    <property type="entry name" value="Peptidase_M24"/>
    <property type="match status" value="1"/>
</dbReference>
<dbReference type="InterPro" id="IPR029149">
    <property type="entry name" value="Creatin/AminoP/Spt16_N"/>
</dbReference>
<evidence type="ECO:0000259" key="1">
    <source>
        <dbReference type="Pfam" id="PF00557"/>
    </source>
</evidence>
<sequence length="394" mass="43910">MPIENAPFSRDEYDRRIRLTRETMAEFGIDVLVVTNPSNQYWLTGYDGWSFYVHQAVILPLEGDPWWWGRAMDADGARRTVWMEDDHVLPYPDRYVQAAETHPMEDLASRLRIMGHGDRRIGVEMETYFFTARAFTTIAEGLPGADIMDASSLVNWQRLVKSEEELAFMRRAARISDLVIHRAVELAEPGMKKHELAGELYKTAVTGEAESWGDYPAIVPLLSAGGEGAGPHLTWNGEALRRGEAATIAQSGCHRRYHAPLCRTVYLGRPPKVMTEAAEALSAGLEAGIEVARAGNRACDIARALEDELARAGLAHPVRCGYAVGLSYPPDWSEHTVSLRAFDETVLLPGMTFHFKPGLRMDGWGMETTETILIREEGPAEALGTVPRKLFVKE</sequence>
<dbReference type="CDD" id="cd01066">
    <property type="entry name" value="APP_MetAP"/>
    <property type="match status" value="1"/>
</dbReference>
<dbReference type="InterPro" id="IPR036005">
    <property type="entry name" value="Creatinase/aminopeptidase-like"/>
</dbReference>
<dbReference type="Proteomes" id="UP000609121">
    <property type="component" value="Unassembled WGS sequence"/>
</dbReference>
<dbReference type="EMBL" id="JACVXA010000022">
    <property type="protein sequence ID" value="MBE3638388.1"/>
    <property type="molecule type" value="Genomic_DNA"/>
</dbReference>
<dbReference type="SUPFAM" id="SSF53092">
    <property type="entry name" value="Creatinase/prolidase N-terminal domain"/>
    <property type="match status" value="1"/>
</dbReference>
<organism evidence="3 4">
    <name type="scientific">Mangrovicoccus algicola</name>
    <dbReference type="NCBI Taxonomy" id="2771008"/>
    <lineage>
        <taxon>Bacteria</taxon>
        <taxon>Pseudomonadati</taxon>
        <taxon>Pseudomonadota</taxon>
        <taxon>Alphaproteobacteria</taxon>
        <taxon>Rhodobacterales</taxon>
        <taxon>Paracoccaceae</taxon>
        <taxon>Mangrovicoccus</taxon>
    </lineage>
</organism>
<proteinExistence type="predicted"/>
<dbReference type="PANTHER" id="PTHR46112:SF2">
    <property type="entry name" value="XAA-PRO AMINOPEPTIDASE P-RELATED"/>
    <property type="match status" value="1"/>
</dbReference>
<evidence type="ECO:0000313" key="4">
    <source>
        <dbReference type="Proteomes" id="UP000609121"/>
    </source>
</evidence>
<accession>A0A8J6YSL9</accession>
<reference evidence="3" key="1">
    <citation type="submission" date="2020-09" db="EMBL/GenBank/DDBJ databases">
        <title>A novel bacterium of genus Mangrovicoccus, isolated from South China Sea.</title>
        <authorList>
            <person name="Huang H."/>
            <person name="Mo K."/>
            <person name="Hu Y."/>
        </authorList>
    </citation>
    <scope>NUCLEOTIDE SEQUENCE</scope>
    <source>
        <strain evidence="3">HB182678</strain>
    </source>
</reference>
<feature type="domain" description="Creatinase N-terminal" evidence="2">
    <location>
        <begin position="16"/>
        <end position="160"/>
    </location>
</feature>
<gene>
    <name evidence="3" type="ORF">ICN82_09265</name>
</gene>
<dbReference type="SUPFAM" id="SSF55920">
    <property type="entry name" value="Creatinase/aminopeptidase"/>
    <property type="match status" value="1"/>
</dbReference>
<evidence type="ECO:0000259" key="2">
    <source>
        <dbReference type="Pfam" id="PF01321"/>
    </source>
</evidence>
<dbReference type="Gene3D" id="3.40.350.10">
    <property type="entry name" value="Creatinase/prolidase N-terminal domain"/>
    <property type="match status" value="1"/>
</dbReference>
<dbReference type="Pfam" id="PF01321">
    <property type="entry name" value="Creatinase_N"/>
    <property type="match status" value="1"/>
</dbReference>
<feature type="domain" description="Peptidase M24" evidence="1">
    <location>
        <begin position="168"/>
        <end position="376"/>
    </location>
</feature>
<protein>
    <submittedName>
        <fullName evidence="3">M24 family metallopeptidase</fullName>
    </submittedName>
</protein>
<evidence type="ECO:0000313" key="3">
    <source>
        <dbReference type="EMBL" id="MBE3638388.1"/>
    </source>
</evidence>
<dbReference type="PANTHER" id="PTHR46112">
    <property type="entry name" value="AMINOPEPTIDASE"/>
    <property type="match status" value="1"/>
</dbReference>
<dbReference type="InterPro" id="IPR000994">
    <property type="entry name" value="Pept_M24"/>
</dbReference>
<dbReference type="InterPro" id="IPR050659">
    <property type="entry name" value="Peptidase_M24B"/>
</dbReference>
<comment type="caution">
    <text evidence="3">The sequence shown here is derived from an EMBL/GenBank/DDBJ whole genome shotgun (WGS) entry which is preliminary data.</text>
</comment>